<evidence type="ECO:0000256" key="2">
    <source>
        <dbReference type="ARBA" id="ARBA00022737"/>
    </source>
</evidence>
<keyword evidence="2" id="KW-0677">Repeat</keyword>
<keyword evidence="11" id="KW-1185">Reference proteome</keyword>
<feature type="compositionally biased region" description="Low complexity" evidence="8">
    <location>
        <begin position="279"/>
        <end position="288"/>
    </location>
</feature>
<evidence type="ECO:0000256" key="4">
    <source>
        <dbReference type="ARBA" id="ARBA00022801"/>
    </source>
</evidence>
<organism evidence="10 11">
    <name type="scientific">Molorchus minor</name>
    <dbReference type="NCBI Taxonomy" id="1323400"/>
    <lineage>
        <taxon>Eukaryota</taxon>
        <taxon>Metazoa</taxon>
        <taxon>Ecdysozoa</taxon>
        <taxon>Arthropoda</taxon>
        <taxon>Hexapoda</taxon>
        <taxon>Insecta</taxon>
        <taxon>Pterygota</taxon>
        <taxon>Neoptera</taxon>
        <taxon>Endopterygota</taxon>
        <taxon>Coleoptera</taxon>
        <taxon>Polyphaga</taxon>
        <taxon>Cucujiformia</taxon>
        <taxon>Chrysomeloidea</taxon>
        <taxon>Cerambycidae</taxon>
        <taxon>Lamiinae</taxon>
        <taxon>Monochamini</taxon>
        <taxon>Molorchus</taxon>
    </lineage>
</organism>
<protein>
    <recommendedName>
        <fullName evidence="1">RNA helicase</fullName>
        <ecNumber evidence="1">3.6.4.13</ecNumber>
    </recommendedName>
</protein>
<sequence>MKNIKIKDTHEPLEVGEVVAIRYGENYHRAIIEDLKNEEEGRALFYICWLIDIGTMFETETVYRLPPYARKPKPLALQASLNNVVYVQQHLIFDEESGQPKKIVEYVTMPTILAHRVSLEILQDVKDLKFGIEDKADGILFGDVLYQKDNEEKSLKQSLIDEGILSINENLFKDIQENIYTYKETHLLLIVQICKKLNSNLILPENNGNKAACRKMISKYLEEFDNSDLLEDHENLQPILNRRRKANHSKSPNSRNSFYSENECASESDASKSREDTTNSNVSNNVSVAKSRTKLMLEKLKRHRKTMEIEELENKGHDALNLSYSISPKQKLAEKDKEDISISVESSSDAGTSLEKTHLQNGVSKAAMETPVPEPKRKLLPKNAIIVPAGASYSIRPMASSTPKPTNSRRINGRTSSDDSDRRSKRPFKSMNVLSEDRLPSEEEKFSISEDKSLEEVAPVEQPPRTGLLNIKPVCSCKQCEHWTQESEWDKKISYGEKVPEIHSVVDVESLMLFKEGIVESERCIKSLDYKNMTKVQKQAMLKVVVHGEYSPVPVKSVTHMGFNEGIHASLRHLDYRETKRIQMYSWPAMFRNQHVCLINGPQTGKTIGYLPIMLSFLLDKEDRYKPLLKLNGPIFIILCASSKKCEDVYDLSKILLGRNKAKLFLLTYPNSQVNTANIEFLVTTPSILVDLLQSNTISFRRLCHLVIEDGDKIFAYETDIAKIFASIQNMLEHRLCHKPVQLVICADHWNSHIENILKMLNNTPLFVLVTILKLLCTVKCSSL</sequence>
<dbReference type="PANTHER" id="PTHR22655:SF2">
    <property type="entry name" value="ATP-DEPENDENT RNA HELICASE TDRD12-RELATED"/>
    <property type="match status" value="1"/>
</dbReference>
<dbReference type="InterPro" id="IPR027417">
    <property type="entry name" value="P-loop_NTPase"/>
</dbReference>
<evidence type="ECO:0000256" key="3">
    <source>
        <dbReference type="ARBA" id="ARBA00022741"/>
    </source>
</evidence>
<dbReference type="EC" id="3.6.4.13" evidence="1"/>
<feature type="region of interest" description="Disordered" evidence="8">
    <location>
        <begin position="395"/>
        <end position="449"/>
    </location>
</feature>
<feature type="compositionally biased region" description="Basic and acidic residues" evidence="8">
    <location>
        <begin position="435"/>
        <end position="449"/>
    </location>
</feature>
<dbReference type="Proteomes" id="UP001162164">
    <property type="component" value="Unassembled WGS sequence"/>
</dbReference>
<keyword evidence="6" id="KW-0067">ATP-binding</keyword>
<dbReference type="SUPFAM" id="SSF52540">
    <property type="entry name" value="P-loop containing nucleoside triphosphate hydrolases"/>
    <property type="match status" value="1"/>
</dbReference>
<evidence type="ECO:0000256" key="1">
    <source>
        <dbReference type="ARBA" id="ARBA00012552"/>
    </source>
</evidence>
<keyword evidence="3" id="KW-0547">Nucleotide-binding</keyword>
<dbReference type="InterPro" id="IPR011545">
    <property type="entry name" value="DEAD/DEAH_box_helicase_dom"/>
</dbReference>
<reference evidence="10" key="1">
    <citation type="journal article" date="2023" name="Insect Mol. Biol.">
        <title>Genome sequencing provides insights into the evolution of gene families encoding plant cell wall-degrading enzymes in longhorned beetles.</title>
        <authorList>
            <person name="Shin N.R."/>
            <person name="Okamura Y."/>
            <person name="Kirsch R."/>
            <person name="Pauchet Y."/>
        </authorList>
    </citation>
    <scope>NUCLEOTIDE SEQUENCE</scope>
    <source>
        <strain evidence="10">MMC_N1</strain>
    </source>
</reference>
<accession>A0ABQ9J4D1</accession>
<proteinExistence type="predicted"/>
<feature type="compositionally biased region" description="Polar residues" evidence="8">
    <location>
        <begin position="399"/>
        <end position="410"/>
    </location>
</feature>
<name>A0ABQ9J4D1_9CUCU</name>
<dbReference type="Gene3D" id="3.40.50.300">
    <property type="entry name" value="P-loop containing nucleotide triphosphate hydrolases"/>
    <property type="match status" value="1"/>
</dbReference>
<dbReference type="Pfam" id="PF00270">
    <property type="entry name" value="DEAD"/>
    <property type="match status" value="1"/>
</dbReference>
<keyword evidence="4" id="KW-0378">Hydrolase</keyword>
<dbReference type="EMBL" id="JAPWTJ010001262">
    <property type="protein sequence ID" value="KAJ8972981.1"/>
    <property type="molecule type" value="Genomic_DNA"/>
</dbReference>
<evidence type="ECO:0000313" key="11">
    <source>
        <dbReference type="Proteomes" id="UP001162164"/>
    </source>
</evidence>
<evidence type="ECO:0000313" key="10">
    <source>
        <dbReference type="EMBL" id="KAJ8972981.1"/>
    </source>
</evidence>
<feature type="compositionally biased region" description="Polar residues" evidence="8">
    <location>
        <begin position="249"/>
        <end position="265"/>
    </location>
</feature>
<feature type="region of interest" description="Disordered" evidence="8">
    <location>
        <begin position="241"/>
        <end position="290"/>
    </location>
</feature>
<evidence type="ECO:0000256" key="5">
    <source>
        <dbReference type="ARBA" id="ARBA00022806"/>
    </source>
</evidence>
<feature type="domain" description="DEAD/DEAH-box helicase" evidence="9">
    <location>
        <begin position="581"/>
        <end position="737"/>
    </location>
</feature>
<keyword evidence="5" id="KW-0347">Helicase</keyword>
<comment type="caution">
    <text evidence="10">The sequence shown here is derived from an EMBL/GenBank/DDBJ whole genome shotgun (WGS) entry which is preliminary data.</text>
</comment>
<comment type="catalytic activity">
    <reaction evidence="7">
        <text>ATP + H2O = ADP + phosphate + H(+)</text>
        <dbReference type="Rhea" id="RHEA:13065"/>
        <dbReference type="ChEBI" id="CHEBI:15377"/>
        <dbReference type="ChEBI" id="CHEBI:15378"/>
        <dbReference type="ChEBI" id="CHEBI:30616"/>
        <dbReference type="ChEBI" id="CHEBI:43474"/>
        <dbReference type="ChEBI" id="CHEBI:456216"/>
        <dbReference type="EC" id="3.6.4.13"/>
    </reaction>
</comment>
<evidence type="ECO:0000256" key="8">
    <source>
        <dbReference type="SAM" id="MobiDB-lite"/>
    </source>
</evidence>
<evidence type="ECO:0000256" key="6">
    <source>
        <dbReference type="ARBA" id="ARBA00022840"/>
    </source>
</evidence>
<evidence type="ECO:0000259" key="9">
    <source>
        <dbReference type="Pfam" id="PF00270"/>
    </source>
</evidence>
<evidence type="ECO:0000256" key="7">
    <source>
        <dbReference type="ARBA" id="ARBA00047984"/>
    </source>
</evidence>
<gene>
    <name evidence="10" type="ORF">NQ317_019012</name>
</gene>
<dbReference type="PANTHER" id="PTHR22655">
    <property type="entry name" value="ATP-DEPENDENT RNA HELICASE TDRD12-RELATED"/>
    <property type="match status" value="1"/>
</dbReference>